<dbReference type="EMBL" id="RJVG01000004">
    <property type="protein sequence ID" value="ROR28696.1"/>
    <property type="molecule type" value="Genomic_DNA"/>
</dbReference>
<dbReference type="Proteomes" id="UP000273083">
    <property type="component" value="Unassembled WGS sequence"/>
</dbReference>
<reference evidence="2 3" key="1">
    <citation type="submission" date="2018-11" db="EMBL/GenBank/DDBJ databases">
        <title>Genomic Encyclopedia of Type Strains, Phase IV (KMG-IV): sequencing the most valuable type-strain genomes for metagenomic binning, comparative biology and taxonomic classification.</title>
        <authorList>
            <person name="Goeker M."/>
        </authorList>
    </citation>
    <scope>NUCLEOTIDE SEQUENCE [LARGE SCALE GENOMIC DNA]</scope>
    <source>
        <strain evidence="2 3">DSM 26537</strain>
    </source>
</reference>
<gene>
    <name evidence="2" type="ORF">EDD66_104284</name>
</gene>
<name>A0A3N1XQ02_9FIRM</name>
<sequence>MSKTASGWLSYYKKDYDSKLETFEGVTRGQSAYKTGMYETINDISQISLPDIESAKKGKSVQPISNSDLVDGLRADYFVEEIYTTMYDMHERLKKGKELLEEAEGLLEDVSNSVAPGGRLKTAEGNWEAATKEPDLQGDALTEQNKEELESIREFINKGEVDALNAHIGNTITTMTELMEEVDGYTYADKKLYELKSFDEVKSALEKKYKGAYGSLERPPLTYTGSGGLKEMAASIYKEYYKEPYDLPYDKLKQFTAEWEQEFHPELDKETDEHGENDYNKFYRFLKNNFQNTTDENMTEEIAGKKEAMEKKKEALNATAESQQNEVKSEGMSDKNIADDSRPSKIWSGIRQSAIDKGLAKDPDSGGKGAGTMPEVNVGTGSDTVADSNLSGELSSMFDGLGSALAGLGITLRDDIYISCYGMDMFSYHTFENEIICNSLDGNAQTKLTAVEPAVSGGLYNGNYEIKVANIDKKDAMSLTCIPISPAYNAAYRSEVEYMIYGKDNSTNVTAAYASIFGIRLACNSVYAFTNAPIRDGAYAIAFAVFGTPPLTFMVPVAQAAIIIGIAIAESSLDLLCLKAGMKVPVFKTDKTWQMSFDNLFENLAGAATAVAVDVTKEFVGAQIDTVEDTLNQWLNKTDDEINAATEKEIKELTQAVSDNIDATIDRYASTAINQLTSLCQAANNKLSSNGESTLIEYEGNLIPKEEFVKEELNKWLAGERKGTAGTDYGYLAKEMAVRYIIEEGYIDTVFQGMNDVKNGTADMIKDFKTDLEDLRTYIIEQIYSECAELLAYKTNVKDKVASAISQGADSLKSEIDKSLDGLSGGATTGGLAANAGSANTTATFFSFQYSDYLQLFLLIALLGNQEGVLLRISDVIEENMKMQNEEFTMKESYTYVKIGATLEVKPILMTLPFMAEETESNLPGSNWYTIKYNGMQGYN</sequence>
<feature type="region of interest" description="Disordered" evidence="1">
    <location>
        <begin position="320"/>
        <end position="343"/>
    </location>
</feature>
<proteinExistence type="predicted"/>
<organism evidence="2 3">
    <name type="scientific">Mobilisporobacter senegalensis</name>
    <dbReference type="NCBI Taxonomy" id="1329262"/>
    <lineage>
        <taxon>Bacteria</taxon>
        <taxon>Bacillati</taxon>
        <taxon>Bacillota</taxon>
        <taxon>Clostridia</taxon>
        <taxon>Lachnospirales</taxon>
        <taxon>Lachnospiraceae</taxon>
        <taxon>Mobilisporobacter</taxon>
    </lineage>
</organism>
<dbReference type="Pfam" id="PF18960">
    <property type="entry name" value="DUF5702"/>
    <property type="match status" value="2"/>
</dbReference>
<comment type="caution">
    <text evidence="2">The sequence shown here is derived from an EMBL/GenBank/DDBJ whole genome shotgun (WGS) entry which is preliminary data.</text>
</comment>
<evidence type="ECO:0000256" key="1">
    <source>
        <dbReference type="SAM" id="MobiDB-lite"/>
    </source>
</evidence>
<feature type="compositionally biased region" description="Basic and acidic residues" evidence="1">
    <location>
        <begin position="327"/>
        <end position="343"/>
    </location>
</feature>
<evidence type="ECO:0000313" key="2">
    <source>
        <dbReference type="EMBL" id="ROR28696.1"/>
    </source>
</evidence>
<keyword evidence="3" id="KW-1185">Reference proteome</keyword>
<dbReference type="InterPro" id="IPR043756">
    <property type="entry name" value="DUF5702"/>
</dbReference>
<dbReference type="AlphaFoldDB" id="A0A3N1XQ02"/>
<dbReference type="OrthoDB" id="5135382at2"/>
<protein>
    <submittedName>
        <fullName evidence="2">Uncharacterized protein</fullName>
    </submittedName>
</protein>
<evidence type="ECO:0000313" key="3">
    <source>
        <dbReference type="Proteomes" id="UP000273083"/>
    </source>
</evidence>
<accession>A0A3N1XQ02</accession>
<feature type="region of interest" description="Disordered" evidence="1">
    <location>
        <begin position="358"/>
        <end position="384"/>
    </location>
</feature>